<comment type="caution">
    <text evidence="14">The sequence shown here is derived from an EMBL/GenBank/DDBJ whole genome shotgun (WGS) entry which is preliminary data.</text>
</comment>
<gene>
    <name evidence="14" type="ORF">TEOVI_000481000</name>
</gene>
<dbReference type="GO" id="GO:0005886">
    <property type="term" value="C:plasma membrane"/>
    <property type="evidence" value="ECO:0007669"/>
    <property type="project" value="UniProtKB-SubCell"/>
</dbReference>
<dbReference type="GO" id="GO:0098552">
    <property type="term" value="C:side of membrane"/>
    <property type="evidence" value="ECO:0007669"/>
    <property type="project" value="UniProtKB-KW"/>
</dbReference>
<evidence type="ECO:0000256" key="5">
    <source>
        <dbReference type="ARBA" id="ARBA00022729"/>
    </source>
</evidence>
<keyword evidence="3" id="KW-1003">Cell membrane</keyword>
<feature type="chain" id="PRO_5009235289" evidence="11">
    <location>
        <begin position="20"/>
        <end position="503"/>
    </location>
</feature>
<dbReference type="AlphaFoldDB" id="A0A1G4I9C1"/>
<feature type="domain" description="Trypanosome variant surface glycoprotein B-type N-terminal" evidence="13">
    <location>
        <begin position="10"/>
        <end position="367"/>
    </location>
</feature>
<name>A0A1G4I9C1_TRYEQ</name>
<comment type="function">
    <text evidence="1">VSG forms a coat on the surface of the parasite. The trypanosome evades the immune response of the host by expressing a series of antigenically distinct VSGs from an estimated 1000 VSG genes.</text>
</comment>
<protein>
    <submittedName>
        <fullName evidence="14">Variant surface glycoprotein (VSG), putative</fullName>
    </submittedName>
</protein>
<accession>A0A1G4I9C1</accession>
<evidence type="ECO:0000313" key="15">
    <source>
        <dbReference type="Proteomes" id="UP000195570"/>
    </source>
</evidence>
<dbReference type="InterPro" id="IPR025932">
    <property type="entry name" value="Trypano_VSG_B_N_dom"/>
</dbReference>
<dbReference type="GeneID" id="92378750"/>
<dbReference type="InterPro" id="IPR019609">
    <property type="entry name" value="Variant_surf_glycoprt_trypan_C"/>
</dbReference>
<evidence type="ECO:0000256" key="6">
    <source>
        <dbReference type="ARBA" id="ARBA00023136"/>
    </source>
</evidence>
<evidence type="ECO:0000256" key="1">
    <source>
        <dbReference type="ARBA" id="ARBA00002523"/>
    </source>
</evidence>
<dbReference type="Pfam" id="PF10659">
    <property type="entry name" value="Trypan_glycop_C"/>
    <property type="match status" value="1"/>
</dbReference>
<evidence type="ECO:0000259" key="13">
    <source>
        <dbReference type="Pfam" id="PF13206"/>
    </source>
</evidence>
<evidence type="ECO:0000259" key="12">
    <source>
        <dbReference type="Pfam" id="PF10659"/>
    </source>
</evidence>
<keyword evidence="6" id="KW-0472">Membrane</keyword>
<sequence length="503" mass="53873">MRLISLAVAAFIVLRSTKPANIADAANKEEHAALCNFISMAGRVIAVPTVPLLDTASYDYIQQLNFALGDQQWQEKFYKKSDKKEVKNTAAEAGITGEGAADMWADLKKAAEAMKSDSQNPLLKEIEEMKLTAAARRLAKAELESLENESRALKKMYPAPPKNVDYENNNPKSKLLAALLGAGNADVGTATGQKAVGAEATDTRQATCTAGEKTTARPASALAMLACVCQSSGTAVTNFICTEKAKDSNAWTANAYPHDTGLQHIGKSCPKPRTAPITKAELEAALNNLQALIHADGTNGYLGAYVQTGCDGTSPNGICVQFPGIAATNPDVATKTTWLSDVTAIITNLKILEHNQAKAEYVNNQIKAKKHQALAALRRSKAIAVAVQVPTPQTAQQPQIDVNTRCEAHNKSKTACLGAKCAWKGQKDDDGPCTRSEQQAAEEEKQTAGEAVTGTETEKCKGKGEKDCKSPDCKWEINACKYSSFLVNKKFNLIMAASFESFL</sequence>
<organism evidence="14 15">
    <name type="scientific">Trypanosoma equiperdum</name>
    <dbReference type="NCBI Taxonomy" id="5694"/>
    <lineage>
        <taxon>Eukaryota</taxon>
        <taxon>Discoba</taxon>
        <taxon>Euglenozoa</taxon>
        <taxon>Kinetoplastea</taxon>
        <taxon>Metakinetoplastina</taxon>
        <taxon>Trypanosomatida</taxon>
        <taxon>Trypanosomatidae</taxon>
        <taxon>Trypanosoma</taxon>
    </lineage>
</organism>
<evidence type="ECO:0000256" key="9">
    <source>
        <dbReference type="SAM" id="Coils"/>
    </source>
</evidence>
<dbReference type="Pfam" id="PF13206">
    <property type="entry name" value="VSG_B"/>
    <property type="match status" value="1"/>
</dbReference>
<feature type="signal peptide" evidence="11">
    <location>
        <begin position="1"/>
        <end position="19"/>
    </location>
</feature>
<evidence type="ECO:0000256" key="4">
    <source>
        <dbReference type="ARBA" id="ARBA00022622"/>
    </source>
</evidence>
<keyword evidence="9" id="KW-0175">Coiled coil</keyword>
<dbReference type="EMBL" id="CZPT02001055">
    <property type="protein sequence ID" value="SCU68750.1"/>
    <property type="molecule type" value="Genomic_DNA"/>
</dbReference>
<feature type="region of interest" description="Disordered" evidence="10">
    <location>
        <begin position="426"/>
        <end position="456"/>
    </location>
</feature>
<comment type="subcellular location">
    <subcellularLocation>
        <location evidence="2">Cell membrane</location>
        <topology evidence="2">Lipid-anchor</topology>
        <topology evidence="2">GPI-anchor</topology>
    </subcellularLocation>
</comment>
<keyword evidence="8" id="KW-0449">Lipoprotein</keyword>
<evidence type="ECO:0000313" key="14">
    <source>
        <dbReference type="EMBL" id="SCU68750.1"/>
    </source>
</evidence>
<evidence type="ECO:0000256" key="10">
    <source>
        <dbReference type="SAM" id="MobiDB-lite"/>
    </source>
</evidence>
<feature type="coiled-coil region" evidence="9">
    <location>
        <begin position="124"/>
        <end position="156"/>
    </location>
</feature>
<dbReference type="VEuPathDB" id="TriTrypDB:TEOVI_000481000"/>
<evidence type="ECO:0000256" key="8">
    <source>
        <dbReference type="ARBA" id="ARBA00023288"/>
    </source>
</evidence>
<dbReference type="FunFam" id="3.30.1680.40:FF:000002">
    <property type="entry name" value="Variant surface glycoprotein (VSG), putative"/>
    <property type="match status" value="1"/>
</dbReference>
<evidence type="ECO:0000256" key="3">
    <source>
        <dbReference type="ARBA" id="ARBA00022475"/>
    </source>
</evidence>
<reference evidence="14" key="1">
    <citation type="submission" date="2016-09" db="EMBL/GenBank/DDBJ databases">
        <authorList>
            <person name="Hebert L."/>
            <person name="Moumen B."/>
        </authorList>
    </citation>
    <scope>NUCLEOTIDE SEQUENCE [LARGE SCALE GENOMIC DNA]</scope>
    <source>
        <strain evidence="14">OVI</strain>
    </source>
</reference>
<keyword evidence="5 11" id="KW-0732">Signal</keyword>
<dbReference type="Proteomes" id="UP000195570">
    <property type="component" value="Unassembled WGS sequence"/>
</dbReference>
<dbReference type="RefSeq" id="XP_067079845.1">
    <property type="nucleotide sequence ID" value="XM_067223744.1"/>
</dbReference>
<proteinExistence type="predicted"/>
<evidence type="ECO:0000256" key="2">
    <source>
        <dbReference type="ARBA" id="ARBA00004609"/>
    </source>
</evidence>
<keyword evidence="4" id="KW-0336">GPI-anchor</keyword>
<dbReference type="Gene3D" id="3.30.1680.40">
    <property type="match status" value="1"/>
</dbReference>
<keyword evidence="7" id="KW-0325">Glycoprotein</keyword>
<evidence type="ECO:0000256" key="11">
    <source>
        <dbReference type="SAM" id="SignalP"/>
    </source>
</evidence>
<evidence type="ECO:0000256" key="7">
    <source>
        <dbReference type="ARBA" id="ARBA00023180"/>
    </source>
</evidence>
<keyword evidence="15" id="KW-1185">Reference proteome</keyword>
<feature type="domain" description="Trypanosome variant surface glycoprotein C-terminal" evidence="12">
    <location>
        <begin position="406"/>
        <end position="503"/>
    </location>
</feature>